<dbReference type="AlphaFoldDB" id="A0A263DBZ2"/>
<protein>
    <recommendedName>
        <fullName evidence="3">DUF4333 domain-containing protein</fullName>
    </recommendedName>
</protein>
<feature type="transmembrane region" description="Helical" evidence="2">
    <location>
        <begin position="126"/>
        <end position="149"/>
    </location>
</feature>
<dbReference type="InterPro" id="IPR025637">
    <property type="entry name" value="DUF4333"/>
</dbReference>
<dbReference type="OrthoDB" id="3625154at2"/>
<keyword evidence="2" id="KW-0812">Transmembrane</keyword>
<dbReference type="EMBL" id="NKYE01000001">
    <property type="protein sequence ID" value="OZM74915.1"/>
    <property type="molecule type" value="Genomic_DNA"/>
</dbReference>
<gene>
    <name evidence="4" type="ORF">CFN78_01490</name>
</gene>
<feature type="compositionally biased region" description="Low complexity" evidence="1">
    <location>
        <begin position="9"/>
        <end position="94"/>
    </location>
</feature>
<evidence type="ECO:0000256" key="1">
    <source>
        <dbReference type="SAM" id="MobiDB-lite"/>
    </source>
</evidence>
<reference evidence="4 5" key="1">
    <citation type="submission" date="2017-07" db="EMBL/GenBank/DDBJ databases">
        <title>Amycolatopsis antarcticus sp. nov., isolated from the surface of an Antarcticus brown macroalga.</title>
        <authorList>
            <person name="Wang J."/>
            <person name="Leiva S."/>
            <person name="Huang J."/>
            <person name="Huang Y."/>
        </authorList>
    </citation>
    <scope>NUCLEOTIDE SEQUENCE [LARGE SCALE GENOMIC DNA]</scope>
    <source>
        <strain evidence="4 5">AU-G6</strain>
    </source>
</reference>
<proteinExistence type="predicted"/>
<evidence type="ECO:0000313" key="5">
    <source>
        <dbReference type="Proteomes" id="UP000242444"/>
    </source>
</evidence>
<feature type="domain" description="DUF4333" evidence="3">
    <location>
        <begin position="140"/>
        <end position="213"/>
    </location>
</feature>
<comment type="caution">
    <text evidence="4">The sequence shown here is derived from an EMBL/GenBank/DDBJ whole genome shotgun (WGS) entry which is preliminary data.</text>
</comment>
<keyword evidence="5" id="KW-1185">Reference proteome</keyword>
<evidence type="ECO:0000313" key="4">
    <source>
        <dbReference type="EMBL" id="OZM74915.1"/>
    </source>
</evidence>
<name>A0A263DBZ2_9PSEU</name>
<keyword evidence="2" id="KW-1133">Transmembrane helix</keyword>
<evidence type="ECO:0000259" key="3">
    <source>
        <dbReference type="Pfam" id="PF14230"/>
    </source>
</evidence>
<dbReference type="Pfam" id="PF14230">
    <property type="entry name" value="DUF4333"/>
    <property type="match status" value="1"/>
</dbReference>
<dbReference type="Proteomes" id="UP000242444">
    <property type="component" value="Unassembled WGS sequence"/>
</dbReference>
<organism evidence="4 5">
    <name type="scientific">Amycolatopsis antarctica</name>
    <dbReference type="NCBI Taxonomy" id="1854586"/>
    <lineage>
        <taxon>Bacteria</taxon>
        <taxon>Bacillati</taxon>
        <taxon>Actinomycetota</taxon>
        <taxon>Actinomycetes</taxon>
        <taxon>Pseudonocardiales</taxon>
        <taxon>Pseudonocardiaceae</taxon>
        <taxon>Amycolatopsis</taxon>
    </lineage>
</organism>
<sequence length="223" mass="23984">MNQPPNPPQGWWQPPADDQAGQQGWQQQTPPPQQAQGYQQRQAPPHQQIPPHQQVPPHQQGPQSQPVPQQQWPATPGAGQPYPQQYAQQPNQQAGYGGGYQPSSYGGLGAYGESEQQKPKRSKKPLLVGGAVGLVLVGGVVAAWLLGAFRGPVLDQNSLQDGVTSVLRDNYGEQDVKNAQCPDDQPVANGTTFECTVDVAGQPKNVAIRVLNDKPEFEVGAPK</sequence>
<accession>A0A263DBZ2</accession>
<feature type="compositionally biased region" description="Gly residues" evidence="1">
    <location>
        <begin position="95"/>
        <end position="110"/>
    </location>
</feature>
<keyword evidence="2" id="KW-0472">Membrane</keyword>
<dbReference type="InParanoid" id="A0A263DBZ2"/>
<evidence type="ECO:0000256" key="2">
    <source>
        <dbReference type="SAM" id="Phobius"/>
    </source>
</evidence>
<feature type="region of interest" description="Disordered" evidence="1">
    <location>
        <begin position="1"/>
        <end position="117"/>
    </location>
</feature>
<dbReference type="RefSeq" id="WP_094860696.1">
    <property type="nucleotide sequence ID" value="NZ_NKYE01000001.1"/>
</dbReference>